<dbReference type="RefSeq" id="WP_149756116.1">
    <property type="nucleotide sequence ID" value="NZ_FOMS01000006.1"/>
</dbReference>
<evidence type="ECO:0000313" key="2">
    <source>
        <dbReference type="EMBL" id="SFE10325.1"/>
    </source>
</evidence>
<organism evidence="2 3">
    <name type="scientific">Roseivivax sediminis</name>
    <dbReference type="NCBI Taxonomy" id="936889"/>
    <lineage>
        <taxon>Bacteria</taxon>
        <taxon>Pseudomonadati</taxon>
        <taxon>Pseudomonadota</taxon>
        <taxon>Alphaproteobacteria</taxon>
        <taxon>Rhodobacterales</taxon>
        <taxon>Roseobacteraceae</taxon>
        <taxon>Roseivivax</taxon>
    </lineage>
</organism>
<gene>
    <name evidence="2" type="ORF">SAMN04515678_106125</name>
</gene>
<name>A0A1I1XSK6_9RHOB</name>
<dbReference type="Proteomes" id="UP000325289">
    <property type="component" value="Unassembled WGS sequence"/>
</dbReference>
<proteinExistence type="predicted"/>
<feature type="domain" description="Transcriptional regulator-like" evidence="1">
    <location>
        <begin position="7"/>
        <end position="66"/>
    </location>
</feature>
<reference evidence="2 3" key="1">
    <citation type="submission" date="2016-10" db="EMBL/GenBank/DDBJ databases">
        <authorList>
            <person name="Varghese N."/>
            <person name="Submissions S."/>
        </authorList>
    </citation>
    <scope>NUCLEOTIDE SEQUENCE [LARGE SCALE GENOMIC DNA]</scope>
    <source>
        <strain evidence="3">YIM D21,KCTC 23444,ACCC 10710</strain>
    </source>
</reference>
<evidence type="ECO:0000313" key="3">
    <source>
        <dbReference type="Proteomes" id="UP000325289"/>
    </source>
</evidence>
<dbReference type="InterPro" id="IPR045465">
    <property type="entry name" value="Trans_reg_dom"/>
</dbReference>
<keyword evidence="3" id="KW-1185">Reference proteome</keyword>
<accession>A0A1I1XSK6</accession>
<dbReference type="Pfam" id="PF20109">
    <property type="entry name" value="Trans_reg_dom"/>
    <property type="match status" value="1"/>
</dbReference>
<dbReference type="OrthoDB" id="8654520at2"/>
<evidence type="ECO:0000259" key="1">
    <source>
        <dbReference type="Pfam" id="PF20109"/>
    </source>
</evidence>
<protein>
    <recommendedName>
        <fullName evidence="1">Transcriptional regulator-like domain-containing protein</fullName>
    </recommendedName>
</protein>
<dbReference type="AlphaFoldDB" id="A0A1I1XSK6"/>
<dbReference type="EMBL" id="FOMS01000006">
    <property type="protein sequence ID" value="SFE10325.1"/>
    <property type="molecule type" value="Genomic_DNA"/>
</dbReference>
<sequence length="74" mass="8973">MSPDATRWRSPSTYDYLDHLTAPDVGWEWLRRNEDYQRDFDALQKATPQTPDLIDRASARWGLRFRRRTKPQRH</sequence>